<comment type="caution">
    <text evidence="2">The sequence shown here is derived from an EMBL/GenBank/DDBJ whole genome shotgun (WGS) entry which is preliminary data.</text>
</comment>
<proteinExistence type="predicted"/>
<keyword evidence="1" id="KW-0812">Transmembrane</keyword>
<dbReference type="Pfam" id="PF05437">
    <property type="entry name" value="AzlD"/>
    <property type="match status" value="1"/>
</dbReference>
<gene>
    <name evidence="2" type="ORF">EV675_2323</name>
</gene>
<name>A0A4Q7NME5_9BURK</name>
<feature type="transmembrane region" description="Helical" evidence="1">
    <location>
        <begin position="49"/>
        <end position="70"/>
    </location>
</feature>
<dbReference type="EMBL" id="SGXC01000001">
    <property type="protein sequence ID" value="RZS86283.1"/>
    <property type="molecule type" value="Genomic_DNA"/>
</dbReference>
<evidence type="ECO:0000313" key="2">
    <source>
        <dbReference type="EMBL" id="RZS86283.1"/>
    </source>
</evidence>
<evidence type="ECO:0000256" key="1">
    <source>
        <dbReference type="SAM" id="Phobius"/>
    </source>
</evidence>
<sequence length="116" mass="12219">MSPSTLPPVSDSLYVWLVIIALALCTVLTRAGFLLLGDNVPLPEGVRRALRYAPAAALAAVIVPDLLPWAPGSLPVFDWRALAAVTAVGVMVATRNTIAMIGAGMATLWLLRWLAG</sequence>
<evidence type="ECO:0000313" key="3">
    <source>
        <dbReference type="Proteomes" id="UP000292445"/>
    </source>
</evidence>
<keyword evidence="1" id="KW-0472">Membrane</keyword>
<reference evidence="2 3" key="1">
    <citation type="submission" date="2019-02" db="EMBL/GenBank/DDBJ databases">
        <title>Genomic Encyclopedia of Type Strains, Phase IV (KMG-IV): sequencing the most valuable type-strain genomes for metagenomic binning, comparative biology and taxonomic classification.</title>
        <authorList>
            <person name="Goeker M."/>
        </authorList>
    </citation>
    <scope>NUCLEOTIDE SEQUENCE [LARGE SCALE GENOMIC DNA]</scope>
    <source>
        <strain evidence="2 3">K24</strain>
    </source>
</reference>
<feature type="transmembrane region" description="Helical" evidence="1">
    <location>
        <begin position="13"/>
        <end position="37"/>
    </location>
</feature>
<protein>
    <submittedName>
        <fullName evidence="2">Branched-subunit amino acid transport protein</fullName>
    </submittedName>
</protein>
<keyword evidence="1" id="KW-1133">Transmembrane helix</keyword>
<dbReference type="AlphaFoldDB" id="A0A4Q7NME5"/>
<dbReference type="RefSeq" id="WP_165404546.1">
    <property type="nucleotide sequence ID" value="NZ_SGXC01000001.1"/>
</dbReference>
<dbReference type="InterPro" id="IPR008407">
    <property type="entry name" value="Brnchd-chn_aa_trnsp_AzlD"/>
</dbReference>
<feature type="transmembrane region" description="Helical" evidence="1">
    <location>
        <begin position="82"/>
        <end position="111"/>
    </location>
</feature>
<organism evidence="2 3">
    <name type="scientific">Pigmentiphaga kullae</name>
    <dbReference type="NCBI Taxonomy" id="151784"/>
    <lineage>
        <taxon>Bacteria</taxon>
        <taxon>Pseudomonadati</taxon>
        <taxon>Pseudomonadota</taxon>
        <taxon>Betaproteobacteria</taxon>
        <taxon>Burkholderiales</taxon>
        <taxon>Alcaligenaceae</taxon>
        <taxon>Pigmentiphaga</taxon>
    </lineage>
</organism>
<keyword evidence="3" id="KW-1185">Reference proteome</keyword>
<accession>A0A4Q7NME5</accession>
<dbReference type="Proteomes" id="UP000292445">
    <property type="component" value="Unassembled WGS sequence"/>
</dbReference>